<evidence type="ECO:0000256" key="1">
    <source>
        <dbReference type="SAM" id="MobiDB-lite"/>
    </source>
</evidence>
<feature type="signal peptide" evidence="2">
    <location>
        <begin position="1"/>
        <end position="22"/>
    </location>
</feature>
<protein>
    <recommendedName>
        <fullName evidence="3">Caspase family p20 domain-containing protein</fullName>
    </recommendedName>
</protein>
<keyword evidence="2" id="KW-0732">Signal</keyword>
<evidence type="ECO:0000256" key="2">
    <source>
        <dbReference type="SAM" id="SignalP"/>
    </source>
</evidence>
<dbReference type="Pfam" id="PF00656">
    <property type="entry name" value="Peptidase_C14"/>
    <property type="match status" value="1"/>
</dbReference>
<feature type="domain" description="Caspase family p20" evidence="3">
    <location>
        <begin position="26"/>
        <end position="156"/>
    </location>
</feature>
<dbReference type="Proteomes" id="UP001156905">
    <property type="component" value="Unassembled WGS sequence"/>
</dbReference>
<evidence type="ECO:0000313" key="4">
    <source>
        <dbReference type="EMBL" id="GLR83551.1"/>
    </source>
</evidence>
<dbReference type="InterPro" id="IPR011600">
    <property type="entry name" value="Pept_C14_caspase"/>
</dbReference>
<feature type="region of interest" description="Disordered" evidence="1">
    <location>
        <begin position="360"/>
        <end position="393"/>
    </location>
</feature>
<accession>A0ABQ6AQQ2</accession>
<dbReference type="EMBL" id="BSOW01000001">
    <property type="protein sequence ID" value="GLR83551.1"/>
    <property type="molecule type" value="Genomic_DNA"/>
</dbReference>
<dbReference type="PANTHER" id="PTHR22576:SF37">
    <property type="entry name" value="MUCOSA-ASSOCIATED LYMPHOID TISSUE LYMPHOMA TRANSLOCATION PROTEIN 1"/>
    <property type="match status" value="1"/>
</dbReference>
<dbReference type="Gene3D" id="3.40.50.1460">
    <property type="match status" value="1"/>
</dbReference>
<feature type="chain" id="PRO_5046929297" description="Caspase family p20 domain-containing protein" evidence="2">
    <location>
        <begin position="23"/>
        <end position="436"/>
    </location>
</feature>
<dbReference type="RefSeq" id="WP_284260269.1">
    <property type="nucleotide sequence ID" value="NZ_BSOW01000001.1"/>
</dbReference>
<reference evidence="5" key="1">
    <citation type="journal article" date="2019" name="Int. J. Syst. Evol. Microbiol.">
        <title>The Global Catalogue of Microorganisms (GCM) 10K type strain sequencing project: providing services to taxonomists for standard genome sequencing and annotation.</title>
        <authorList>
            <consortium name="The Broad Institute Genomics Platform"/>
            <consortium name="The Broad Institute Genome Sequencing Center for Infectious Disease"/>
            <person name="Wu L."/>
            <person name="Ma J."/>
        </authorList>
    </citation>
    <scope>NUCLEOTIDE SEQUENCE [LARGE SCALE GENOMIC DNA]</scope>
    <source>
        <strain evidence="5">NBRC 102520</strain>
    </source>
</reference>
<organism evidence="4 5">
    <name type="scientific">Bradyrhizobium iriomotense</name>
    <dbReference type="NCBI Taxonomy" id="441950"/>
    <lineage>
        <taxon>Bacteria</taxon>
        <taxon>Pseudomonadati</taxon>
        <taxon>Pseudomonadota</taxon>
        <taxon>Alphaproteobacteria</taxon>
        <taxon>Hyphomicrobiales</taxon>
        <taxon>Nitrobacteraceae</taxon>
        <taxon>Bradyrhizobium</taxon>
    </lineage>
</organism>
<dbReference type="SUPFAM" id="SSF52129">
    <property type="entry name" value="Caspase-like"/>
    <property type="match status" value="1"/>
</dbReference>
<dbReference type="InterPro" id="IPR052039">
    <property type="entry name" value="Caspase-related_regulators"/>
</dbReference>
<dbReference type="PROSITE" id="PS50208">
    <property type="entry name" value="CASPASE_P20"/>
    <property type="match status" value="1"/>
</dbReference>
<evidence type="ECO:0000313" key="5">
    <source>
        <dbReference type="Proteomes" id="UP001156905"/>
    </source>
</evidence>
<name>A0ABQ6AQQ2_9BRAD</name>
<dbReference type="InterPro" id="IPR001309">
    <property type="entry name" value="Pept_C14_p20"/>
</dbReference>
<comment type="caution">
    <text evidence="4">The sequence shown here is derived from an EMBL/GenBank/DDBJ whole genome shotgun (WGS) entry which is preliminary data.</text>
</comment>
<sequence>MKLRQLLIYCLCLVIGAMCADAAAAERRVALIVGNSAYKNASTLSNTINDSAAIAALFKSIGFEVVISRNDLGVVEFKRTVREFLITAENSDMAVVYYAGHGIEISGTNYLIPVDARLSRDYDVDDEAISLDRIIWALQPVRRLRLILLDACRDNPFAAKLRSAGRTPSRGGLAKLDEVGADTLVAYAAKAGSISYDGDGVNSPYAIALLRHLAEPGVDIRIALGRVRDAVIAMTGGRQEPFIYGSLGGATISLVPDAPRVAPAPPVAVAPAPPPVPAPTPPKPVAVIPAPVPPTVNADVSKPPLPAPAASQTVDPCVRDEARLARLRANPAPEEIINFQREVTCTRLRPQVQRLFESFAGDTAPSSGGTPAPPTVPKQQAQNESVRSEDTCSRDMARLLSVRAEPTLEAITKFEKELGCERLRSQLRRLRESVTP</sequence>
<keyword evidence="5" id="KW-1185">Reference proteome</keyword>
<dbReference type="PANTHER" id="PTHR22576">
    <property type="entry name" value="MUCOSA ASSOCIATED LYMPHOID TISSUE LYMPHOMA TRANSLOCATION PROTEIN 1/PARACASPASE"/>
    <property type="match status" value="1"/>
</dbReference>
<evidence type="ECO:0000259" key="3">
    <source>
        <dbReference type="PROSITE" id="PS50208"/>
    </source>
</evidence>
<dbReference type="InterPro" id="IPR029030">
    <property type="entry name" value="Caspase-like_dom_sf"/>
</dbReference>
<gene>
    <name evidence="4" type="ORF">GCM10007857_02610</name>
</gene>
<proteinExistence type="predicted"/>